<dbReference type="OrthoDB" id="6860016at2"/>
<sequence length="87" mass="9301">MMPLVRRGDPLRPYGGEVLEGHFEAFGMPVACMGDKVRCDKHGMTHISEGASGFIMEGKLLALDGYRCDCGCRLVSTLAVSSIGVVP</sequence>
<keyword evidence="2" id="KW-1185">Reference proteome</keyword>
<protein>
    <recommendedName>
        <fullName evidence="3">PAAR domain-containing protein</fullName>
    </recommendedName>
</protein>
<dbReference type="AlphaFoldDB" id="A0A2S3VMW4"/>
<dbReference type="InterPro" id="IPR008727">
    <property type="entry name" value="PAAR_motif"/>
</dbReference>
<evidence type="ECO:0000313" key="2">
    <source>
        <dbReference type="Proteomes" id="UP000237440"/>
    </source>
</evidence>
<organism evidence="1 2">
    <name type="scientific">Pseudomonas laurylsulfativorans</name>
    <dbReference type="NCBI Taxonomy" id="1943631"/>
    <lineage>
        <taxon>Bacteria</taxon>
        <taxon>Pseudomonadati</taxon>
        <taxon>Pseudomonadota</taxon>
        <taxon>Gammaproteobacteria</taxon>
        <taxon>Pseudomonadales</taxon>
        <taxon>Pseudomonadaceae</taxon>
        <taxon>Pseudomonas</taxon>
    </lineage>
</organism>
<gene>
    <name evidence="1" type="ORF">B0D71_13760</name>
</gene>
<evidence type="ECO:0008006" key="3">
    <source>
        <dbReference type="Google" id="ProtNLM"/>
    </source>
</evidence>
<comment type="caution">
    <text evidence="1">The sequence shown here is derived from an EMBL/GenBank/DDBJ whole genome shotgun (WGS) entry which is preliminary data.</text>
</comment>
<proteinExistence type="predicted"/>
<reference evidence="2" key="1">
    <citation type="submission" date="2017-02" db="EMBL/GenBank/DDBJ databases">
        <authorList>
            <person name="Furmanczyk E.M."/>
        </authorList>
    </citation>
    <scope>NUCLEOTIDE SEQUENCE [LARGE SCALE GENOMIC DNA]</scope>
    <source>
        <strain evidence="2">AP3_22</strain>
    </source>
</reference>
<dbReference type="Gene3D" id="2.60.200.60">
    <property type="match status" value="1"/>
</dbReference>
<accession>A0A2S3VMW4</accession>
<dbReference type="EMBL" id="MUJK01000004">
    <property type="protein sequence ID" value="POF41285.1"/>
    <property type="molecule type" value="Genomic_DNA"/>
</dbReference>
<evidence type="ECO:0000313" key="1">
    <source>
        <dbReference type="EMBL" id="POF41285.1"/>
    </source>
</evidence>
<dbReference type="RefSeq" id="WP_103395284.1">
    <property type="nucleotide sequence ID" value="NZ_MUJK01000004.1"/>
</dbReference>
<dbReference type="CDD" id="cd14744">
    <property type="entry name" value="PAAR_CT_2"/>
    <property type="match status" value="1"/>
</dbReference>
<name>A0A2S3VMW4_9PSED</name>
<dbReference type="Pfam" id="PF05488">
    <property type="entry name" value="PAAR_motif"/>
    <property type="match status" value="1"/>
</dbReference>
<dbReference type="Proteomes" id="UP000237440">
    <property type="component" value="Unassembled WGS sequence"/>
</dbReference>